<comment type="catalytic activity">
    <reaction evidence="11">
        <text>beta-D-GlcNAc-(1-&gt;4)-Mur2Ac(oyl-L-Ala-D-isoglutaminyl-L-Lys-D-Ala-D-Ala)-di-trans,octa-cis-undecaprenyl diphosphate + glycyl-tRNA(Gly) = beta-D-GlcNAc-(1-&gt;4)-Mur2Ac(oyl-L-Ala-D-isoglutaminyl-L-Lys-(N(6)-Gly)-D-Ala-D-Ala)-di-trans,octa-cis-undecaprenyl diphosphate + tRNA(Gly) + H(+)</text>
        <dbReference type="Rhea" id="RHEA:30435"/>
        <dbReference type="Rhea" id="RHEA-COMP:9664"/>
        <dbReference type="Rhea" id="RHEA-COMP:9683"/>
        <dbReference type="ChEBI" id="CHEBI:15378"/>
        <dbReference type="ChEBI" id="CHEBI:62233"/>
        <dbReference type="ChEBI" id="CHEBI:62234"/>
        <dbReference type="ChEBI" id="CHEBI:78442"/>
        <dbReference type="ChEBI" id="CHEBI:78522"/>
        <dbReference type="EC" id="2.3.2.16"/>
    </reaction>
</comment>
<comment type="similarity">
    <text evidence="2">Belongs to the FemABX family.</text>
</comment>
<comment type="caution">
    <text evidence="12">The sequence shown here is derived from an EMBL/GenBank/DDBJ whole genome shotgun (WGS) entry which is preliminary data.</text>
</comment>
<dbReference type="GO" id="GO:0009252">
    <property type="term" value="P:peptidoglycan biosynthetic process"/>
    <property type="evidence" value="ECO:0007669"/>
    <property type="project" value="UniProtKB-KW"/>
</dbReference>
<keyword evidence="13" id="KW-1185">Reference proteome</keyword>
<evidence type="ECO:0000256" key="2">
    <source>
        <dbReference type="ARBA" id="ARBA00009943"/>
    </source>
</evidence>
<protein>
    <recommendedName>
        <fullName evidence="9">Lipid II:glycine glycyltransferase</fullName>
        <ecNumber evidence="8">2.3.2.16</ecNumber>
    </recommendedName>
    <alternativeName>
        <fullName evidence="10">Factor essential for expression of methicillin resistance X</fullName>
    </alternativeName>
</protein>
<dbReference type="RefSeq" id="WP_115452963.1">
    <property type="nucleotide sequence ID" value="NZ_QNQT01000007.1"/>
</dbReference>
<keyword evidence="4" id="KW-0133">Cell shape</keyword>
<reference evidence="12 13" key="1">
    <citation type="submission" date="2018-07" db="EMBL/GenBank/DDBJ databases">
        <title>Bacillus sp. YLB-04 draft genome sequence.</title>
        <authorList>
            <person name="Yu L."/>
            <person name="Tang X."/>
        </authorList>
    </citation>
    <scope>NUCLEOTIDE SEQUENCE [LARGE SCALE GENOMIC DNA]</scope>
    <source>
        <strain evidence="12 13">YLB-04</strain>
    </source>
</reference>
<evidence type="ECO:0000256" key="8">
    <source>
        <dbReference type="ARBA" id="ARBA00039074"/>
    </source>
</evidence>
<evidence type="ECO:0000256" key="7">
    <source>
        <dbReference type="ARBA" id="ARBA00023316"/>
    </source>
</evidence>
<dbReference type="GO" id="GO:0008360">
    <property type="term" value="P:regulation of cell shape"/>
    <property type="evidence" value="ECO:0007669"/>
    <property type="project" value="UniProtKB-KW"/>
</dbReference>
<dbReference type="Proteomes" id="UP000257144">
    <property type="component" value="Unassembled WGS sequence"/>
</dbReference>
<evidence type="ECO:0000256" key="9">
    <source>
        <dbReference type="ARBA" id="ARBA00040679"/>
    </source>
</evidence>
<evidence type="ECO:0000313" key="13">
    <source>
        <dbReference type="Proteomes" id="UP000257144"/>
    </source>
</evidence>
<evidence type="ECO:0000256" key="4">
    <source>
        <dbReference type="ARBA" id="ARBA00022960"/>
    </source>
</evidence>
<dbReference type="PANTHER" id="PTHR36174:SF1">
    <property type="entry name" value="LIPID II:GLYCINE GLYCYLTRANSFERASE"/>
    <property type="match status" value="1"/>
</dbReference>
<keyword evidence="5" id="KW-0573">Peptidoglycan synthesis</keyword>
<keyword evidence="3" id="KW-0808">Transferase</keyword>
<name>A0A3D8GNG4_9BACI</name>
<accession>A0A3D8GNG4</accession>
<dbReference type="AlphaFoldDB" id="A0A3D8GNG4"/>
<dbReference type="InterPro" id="IPR003447">
    <property type="entry name" value="FEMABX"/>
</dbReference>
<evidence type="ECO:0000256" key="10">
    <source>
        <dbReference type="ARBA" id="ARBA00042933"/>
    </source>
</evidence>
<gene>
    <name evidence="12" type="ORF">DRW41_15725</name>
</gene>
<evidence type="ECO:0000313" key="12">
    <source>
        <dbReference type="EMBL" id="RDU36035.1"/>
    </source>
</evidence>
<dbReference type="PANTHER" id="PTHR36174">
    <property type="entry name" value="LIPID II:GLYCINE GLYCYLTRANSFERASE"/>
    <property type="match status" value="1"/>
</dbReference>
<dbReference type="PROSITE" id="PS51191">
    <property type="entry name" value="FEMABX"/>
    <property type="match status" value="1"/>
</dbReference>
<dbReference type="SUPFAM" id="SSF55729">
    <property type="entry name" value="Acyl-CoA N-acyltransferases (Nat)"/>
    <property type="match status" value="1"/>
</dbReference>
<dbReference type="OrthoDB" id="5622654at2"/>
<evidence type="ECO:0000256" key="11">
    <source>
        <dbReference type="ARBA" id="ARBA00048654"/>
    </source>
</evidence>
<dbReference type="EMBL" id="QNQT01000007">
    <property type="protein sequence ID" value="RDU36035.1"/>
    <property type="molecule type" value="Genomic_DNA"/>
</dbReference>
<keyword evidence="7" id="KW-0961">Cell wall biogenesis/degradation</keyword>
<dbReference type="GO" id="GO:0005737">
    <property type="term" value="C:cytoplasm"/>
    <property type="evidence" value="ECO:0007669"/>
    <property type="project" value="UniProtKB-SubCell"/>
</dbReference>
<dbReference type="Gene3D" id="3.40.630.30">
    <property type="match status" value="1"/>
</dbReference>
<comment type="subcellular location">
    <subcellularLocation>
        <location evidence="1">Cytoplasm</location>
    </subcellularLocation>
</comment>
<dbReference type="GO" id="GO:0016755">
    <property type="term" value="F:aminoacyltransferase activity"/>
    <property type="evidence" value="ECO:0007669"/>
    <property type="project" value="InterPro"/>
</dbReference>
<evidence type="ECO:0000256" key="6">
    <source>
        <dbReference type="ARBA" id="ARBA00023315"/>
    </source>
</evidence>
<evidence type="ECO:0000256" key="5">
    <source>
        <dbReference type="ARBA" id="ARBA00022984"/>
    </source>
</evidence>
<dbReference type="EC" id="2.3.2.16" evidence="8"/>
<dbReference type="GO" id="GO:0071555">
    <property type="term" value="P:cell wall organization"/>
    <property type="evidence" value="ECO:0007669"/>
    <property type="project" value="UniProtKB-KW"/>
</dbReference>
<dbReference type="InterPro" id="IPR016181">
    <property type="entry name" value="Acyl_CoA_acyltransferase"/>
</dbReference>
<organism evidence="12 13">
    <name type="scientific">Neobacillus piezotolerans</name>
    <dbReference type="NCBI Taxonomy" id="2259171"/>
    <lineage>
        <taxon>Bacteria</taxon>
        <taxon>Bacillati</taxon>
        <taxon>Bacillota</taxon>
        <taxon>Bacilli</taxon>
        <taxon>Bacillales</taxon>
        <taxon>Bacillaceae</taxon>
        <taxon>Neobacillus</taxon>
    </lineage>
</organism>
<sequence>MHIQWKKRLFEINEIYGLDGGAELPAADMYAYFQQTQPVEPGRWNAIHKRGLTLCIDLKKDEEQLKSELNKSTRYQINKAAREELSVEFISDPDKDEIESFKAFFNPYAKEKGIELFQDERIKGIHALGMVTITYVYHKSGQRLAGHLYFSDGSRARMFYSCSGRFTDNGIPKNEIGRANRFLHWRDILNFKKRGYMLYDFFGLSLDEHDVDQQNINQFKRSFGGEEIVEYRSFIPNSLKGNLLILLLKLKWRNQPELIRK</sequence>
<keyword evidence="6" id="KW-0012">Acyltransferase</keyword>
<evidence type="ECO:0000256" key="3">
    <source>
        <dbReference type="ARBA" id="ARBA00022679"/>
    </source>
</evidence>
<proteinExistence type="inferred from homology"/>
<evidence type="ECO:0000256" key="1">
    <source>
        <dbReference type="ARBA" id="ARBA00004496"/>
    </source>
</evidence>
<dbReference type="InterPro" id="IPR050644">
    <property type="entry name" value="PG_Glycine_Bridge_Synth"/>
</dbReference>